<comment type="caution">
    <text evidence="4">The sequence shown here is derived from an EMBL/GenBank/DDBJ whole genome shotgun (WGS) entry which is preliminary data.</text>
</comment>
<dbReference type="InterPro" id="IPR050493">
    <property type="entry name" value="FAD-dep_Monooxygenase_BioMet"/>
</dbReference>
<dbReference type="InterPro" id="IPR036188">
    <property type="entry name" value="FAD/NAD-bd_sf"/>
</dbReference>
<evidence type="ECO:0000313" key="5">
    <source>
        <dbReference type="Proteomes" id="UP001595711"/>
    </source>
</evidence>
<evidence type="ECO:0000313" key="4">
    <source>
        <dbReference type="EMBL" id="MFC3678016.1"/>
    </source>
</evidence>
<keyword evidence="2 4" id="KW-0503">Monooxygenase</keyword>
<keyword evidence="5" id="KW-1185">Reference proteome</keyword>
<sequence>MSRKLRIAVVGAGIGGLAAANSLRKRGHEVSIHEQVPQIGEVGAGIQMTPNAVKVMRALGLEDELKSVSFMPQAILGLDYRTGRKLFRTPLDVCDQLYGAKYLHVHRADLHRILSQPLPESIFRLGVKCVDVGTVNDTAYAKFGDGSEVEADVVLGADGIHSVVREKLFGEDAPRFTYNLCWRMVVPFDEPDFNLVAPASTMWFGPNGHIVTYYVKGGKGVNVVACQETTAWTAESWNTQATREEVIEAYKDWHPRLHKLFMKADHVFKWGLFDRDPLQAWCKGNVTILGDAAHPMLPYLSQGAAMAIEDGYVLGTALSADTSVPEALQHYEALRKPRTSEVQLKAREQGKTNHLISPMARLRRDIEYYIRGLINPQATGLKAGWVYEYDATAVA</sequence>
<dbReference type="SUPFAM" id="SSF54373">
    <property type="entry name" value="FAD-linked reductases, C-terminal domain"/>
    <property type="match status" value="1"/>
</dbReference>
<dbReference type="PANTHER" id="PTHR13789">
    <property type="entry name" value="MONOOXYGENASE"/>
    <property type="match status" value="1"/>
</dbReference>
<dbReference type="Proteomes" id="UP001595711">
    <property type="component" value="Unassembled WGS sequence"/>
</dbReference>
<dbReference type="PANTHER" id="PTHR13789:SF309">
    <property type="entry name" value="PUTATIVE (AFU_ORTHOLOGUE AFUA_6G14510)-RELATED"/>
    <property type="match status" value="1"/>
</dbReference>
<evidence type="ECO:0000259" key="3">
    <source>
        <dbReference type="Pfam" id="PF01494"/>
    </source>
</evidence>
<accession>A0ABV7VN97</accession>
<dbReference type="PRINTS" id="PR00420">
    <property type="entry name" value="RNGMNOXGNASE"/>
</dbReference>
<dbReference type="Pfam" id="PF01494">
    <property type="entry name" value="FAD_binding_3"/>
    <property type="match status" value="1"/>
</dbReference>
<gene>
    <name evidence="4" type="ORF">ACFOOQ_20855</name>
</gene>
<evidence type="ECO:0000256" key="1">
    <source>
        <dbReference type="ARBA" id="ARBA00023002"/>
    </source>
</evidence>
<dbReference type="RefSeq" id="WP_379729651.1">
    <property type="nucleotide sequence ID" value="NZ_JBHRYJ010000006.1"/>
</dbReference>
<evidence type="ECO:0000256" key="2">
    <source>
        <dbReference type="ARBA" id="ARBA00023033"/>
    </source>
</evidence>
<dbReference type="GO" id="GO:0004497">
    <property type="term" value="F:monooxygenase activity"/>
    <property type="evidence" value="ECO:0007669"/>
    <property type="project" value="UniProtKB-KW"/>
</dbReference>
<keyword evidence="1" id="KW-0560">Oxidoreductase</keyword>
<feature type="domain" description="FAD-binding" evidence="3">
    <location>
        <begin position="6"/>
        <end position="342"/>
    </location>
</feature>
<name>A0ABV7VN97_9PROT</name>
<dbReference type="Gene3D" id="3.50.50.60">
    <property type="entry name" value="FAD/NAD(P)-binding domain"/>
    <property type="match status" value="1"/>
</dbReference>
<dbReference type="InterPro" id="IPR002938">
    <property type="entry name" value="FAD-bd"/>
</dbReference>
<organism evidence="4 5">
    <name type="scientific">Ferrovibrio xuzhouensis</name>
    <dbReference type="NCBI Taxonomy" id="1576914"/>
    <lineage>
        <taxon>Bacteria</taxon>
        <taxon>Pseudomonadati</taxon>
        <taxon>Pseudomonadota</taxon>
        <taxon>Alphaproteobacteria</taxon>
        <taxon>Rhodospirillales</taxon>
        <taxon>Rhodospirillaceae</taxon>
        <taxon>Ferrovibrio</taxon>
    </lineage>
</organism>
<protein>
    <submittedName>
        <fullName evidence="4">FAD-dependent monooxygenase</fullName>
    </submittedName>
</protein>
<reference evidence="5" key="1">
    <citation type="journal article" date="2019" name="Int. J. Syst. Evol. Microbiol.">
        <title>The Global Catalogue of Microorganisms (GCM) 10K type strain sequencing project: providing services to taxonomists for standard genome sequencing and annotation.</title>
        <authorList>
            <consortium name="The Broad Institute Genomics Platform"/>
            <consortium name="The Broad Institute Genome Sequencing Center for Infectious Disease"/>
            <person name="Wu L."/>
            <person name="Ma J."/>
        </authorList>
    </citation>
    <scope>NUCLEOTIDE SEQUENCE [LARGE SCALE GENOMIC DNA]</scope>
    <source>
        <strain evidence="5">KCTC 42182</strain>
    </source>
</reference>
<proteinExistence type="predicted"/>
<dbReference type="EMBL" id="JBHRYJ010000006">
    <property type="protein sequence ID" value="MFC3678016.1"/>
    <property type="molecule type" value="Genomic_DNA"/>
</dbReference>
<dbReference type="SUPFAM" id="SSF51905">
    <property type="entry name" value="FAD/NAD(P)-binding domain"/>
    <property type="match status" value="1"/>
</dbReference>